<evidence type="ECO:0000313" key="4">
    <source>
        <dbReference type="EMBL" id="CAH3045389.1"/>
    </source>
</evidence>
<dbReference type="CDD" id="cd00063">
    <property type="entry name" value="FN3"/>
    <property type="match status" value="1"/>
</dbReference>
<dbReference type="Gene3D" id="2.60.40.10">
    <property type="entry name" value="Immunoglobulins"/>
    <property type="match status" value="1"/>
</dbReference>
<dbReference type="PRINTS" id="PR01415">
    <property type="entry name" value="ANKYRIN"/>
</dbReference>
<feature type="repeat" description="ANK" evidence="1">
    <location>
        <begin position="274"/>
        <end position="306"/>
    </location>
</feature>
<name>A0ABN8NE36_9CNID</name>
<reference evidence="4 5" key="1">
    <citation type="submission" date="2022-05" db="EMBL/GenBank/DDBJ databases">
        <authorList>
            <consortium name="Genoscope - CEA"/>
            <person name="William W."/>
        </authorList>
    </citation>
    <scope>NUCLEOTIDE SEQUENCE [LARGE SCALE GENOMIC DNA]</scope>
</reference>
<feature type="compositionally biased region" description="Basic and acidic residues" evidence="2">
    <location>
        <begin position="339"/>
        <end position="357"/>
    </location>
</feature>
<dbReference type="Pfam" id="PF12796">
    <property type="entry name" value="Ank_2"/>
    <property type="match status" value="2"/>
</dbReference>
<feature type="repeat" description="ANK" evidence="1">
    <location>
        <begin position="173"/>
        <end position="205"/>
    </location>
</feature>
<dbReference type="InterPro" id="IPR036770">
    <property type="entry name" value="Ankyrin_rpt-contain_sf"/>
</dbReference>
<feature type="repeat" description="ANK" evidence="1">
    <location>
        <begin position="140"/>
        <end position="172"/>
    </location>
</feature>
<dbReference type="EMBL" id="CALNXK010000013">
    <property type="protein sequence ID" value="CAH3045389.1"/>
    <property type="molecule type" value="Genomic_DNA"/>
</dbReference>
<dbReference type="InterPro" id="IPR002110">
    <property type="entry name" value="Ankyrin_rpt"/>
</dbReference>
<dbReference type="SMART" id="SM00060">
    <property type="entry name" value="FN3"/>
    <property type="match status" value="1"/>
</dbReference>
<proteinExistence type="predicted"/>
<feature type="domain" description="Fibronectin type-III" evidence="3">
    <location>
        <begin position="6"/>
        <end position="104"/>
    </location>
</feature>
<accession>A0ABN8NE36</accession>
<comment type="caution">
    <text evidence="4">The sequence shown here is derived from an EMBL/GenBank/DDBJ whole genome shotgun (WGS) entry which is preliminary data.</text>
</comment>
<dbReference type="InterPro" id="IPR003961">
    <property type="entry name" value="FN3_dom"/>
</dbReference>
<evidence type="ECO:0000256" key="2">
    <source>
        <dbReference type="SAM" id="MobiDB-lite"/>
    </source>
</evidence>
<protein>
    <recommendedName>
        <fullName evidence="3">Fibronectin type-III domain-containing protein</fullName>
    </recommendedName>
</protein>
<gene>
    <name evidence="4" type="ORF">PLOB_00006384</name>
</gene>
<dbReference type="SUPFAM" id="SSF48403">
    <property type="entry name" value="Ankyrin repeat"/>
    <property type="match status" value="1"/>
</dbReference>
<keyword evidence="5" id="KW-1185">Reference proteome</keyword>
<keyword evidence="1" id="KW-0040">ANK repeat</keyword>
<dbReference type="PROSITE" id="PS50297">
    <property type="entry name" value="ANK_REP_REGION"/>
    <property type="match status" value="4"/>
</dbReference>
<feature type="region of interest" description="Disordered" evidence="2">
    <location>
        <begin position="339"/>
        <end position="380"/>
    </location>
</feature>
<evidence type="ECO:0000256" key="1">
    <source>
        <dbReference type="PROSITE-ProRule" id="PRU00023"/>
    </source>
</evidence>
<dbReference type="SMART" id="SM00248">
    <property type="entry name" value="ANK"/>
    <property type="match status" value="6"/>
</dbReference>
<feature type="repeat" description="ANK" evidence="1">
    <location>
        <begin position="206"/>
        <end position="238"/>
    </location>
</feature>
<dbReference type="InterPro" id="IPR013783">
    <property type="entry name" value="Ig-like_fold"/>
</dbReference>
<dbReference type="SUPFAM" id="SSF49265">
    <property type="entry name" value="Fibronectin type III"/>
    <property type="match status" value="1"/>
</dbReference>
<feature type="repeat" description="ANK" evidence="1">
    <location>
        <begin position="240"/>
        <end position="273"/>
    </location>
</feature>
<sequence length="380" mass="41893">MSVPPRPDPPVVGKVTHSSIELYWKAPEASHQGKGDSRVRYCVQEEELGPKSKGFGNVYSGYSTMNVFNGLEARTQYRYRLKCMNDFGSSAWSPVVTVSTTKKPLTSEDLQRAVTKGDVETVKSILPGLSWQAVDSPDKFGLSPLMVAAQRGYVDVARVLLESSADVNFQSSSGKTALMMACYSGHIEVAKLLRQYNASWDLVDKTGSTALHWAVDGANLDMIRWMLQDGCRVDIKDETSGWTPLMRVAAVNGNVNVAKVLIHHGANVHTMDKEGKTTLMNAALNGFEALVKLLVKKGVSIKLRSEHGKTALDFARSFEHERVIQVLQEQLDAIRKEENERKLAEAKEQRRSLEKIDSSVVKPVTNGTQSLNGKENEAIG</sequence>
<dbReference type="Gene3D" id="1.25.40.20">
    <property type="entry name" value="Ankyrin repeat-containing domain"/>
    <property type="match status" value="1"/>
</dbReference>
<dbReference type="PANTHER" id="PTHR24183">
    <property type="entry name" value="FIBRONECTIN TYPE 3 AND ANKYRIN REPEAT DOMAINS PROTEIN 1"/>
    <property type="match status" value="1"/>
</dbReference>
<dbReference type="Proteomes" id="UP001159405">
    <property type="component" value="Unassembled WGS sequence"/>
</dbReference>
<organism evidence="4 5">
    <name type="scientific">Porites lobata</name>
    <dbReference type="NCBI Taxonomy" id="104759"/>
    <lineage>
        <taxon>Eukaryota</taxon>
        <taxon>Metazoa</taxon>
        <taxon>Cnidaria</taxon>
        <taxon>Anthozoa</taxon>
        <taxon>Hexacorallia</taxon>
        <taxon>Scleractinia</taxon>
        <taxon>Fungiina</taxon>
        <taxon>Poritidae</taxon>
        <taxon>Porites</taxon>
    </lineage>
</organism>
<evidence type="ECO:0000259" key="3">
    <source>
        <dbReference type="PROSITE" id="PS50853"/>
    </source>
</evidence>
<dbReference type="PANTHER" id="PTHR24183:SF1">
    <property type="entry name" value="FIBRONECTIN TYPE 3 AND ANKYRIN REPEAT DOMAINS PROTEIN 1"/>
    <property type="match status" value="1"/>
</dbReference>
<dbReference type="PROSITE" id="PS50853">
    <property type="entry name" value="FN3"/>
    <property type="match status" value="1"/>
</dbReference>
<dbReference type="InterPro" id="IPR036116">
    <property type="entry name" value="FN3_sf"/>
</dbReference>
<dbReference type="Pfam" id="PF00023">
    <property type="entry name" value="Ank"/>
    <property type="match status" value="1"/>
</dbReference>
<dbReference type="PROSITE" id="PS50088">
    <property type="entry name" value="ANK_REPEAT"/>
    <property type="match status" value="5"/>
</dbReference>
<evidence type="ECO:0000313" key="5">
    <source>
        <dbReference type="Proteomes" id="UP001159405"/>
    </source>
</evidence>